<dbReference type="PROSITE" id="PS00108">
    <property type="entry name" value="PROTEIN_KINASE_ST"/>
    <property type="match status" value="1"/>
</dbReference>
<proteinExistence type="predicted"/>
<dbReference type="Gene3D" id="3.30.200.20">
    <property type="entry name" value="Phosphorylase Kinase, domain 1"/>
    <property type="match status" value="1"/>
</dbReference>
<evidence type="ECO:0000256" key="1">
    <source>
        <dbReference type="ARBA" id="ARBA00022527"/>
    </source>
</evidence>
<keyword evidence="5" id="KW-0067">ATP-binding</keyword>
<evidence type="ECO:0000256" key="4">
    <source>
        <dbReference type="ARBA" id="ARBA00022777"/>
    </source>
</evidence>
<dbReference type="Gene3D" id="1.10.510.10">
    <property type="entry name" value="Transferase(Phosphotransferase) domain 1"/>
    <property type="match status" value="1"/>
</dbReference>
<dbReference type="Pfam" id="PF00069">
    <property type="entry name" value="Pkinase"/>
    <property type="match status" value="2"/>
</dbReference>
<dbReference type="SUPFAM" id="SSF56112">
    <property type="entry name" value="Protein kinase-like (PK-like)"/>
    <property type="match status" value="1"/>
</dbReference>
<evidence type="ECO:0000313" key="8">
    <source>
        <dbReference type="EMBL" id="KAK7197939.1"/>
    </source>
</evidence>
<keyword evidence="3" id="KW-0547">Nucleotide-binding</keyword>
<feature type="compositionally biased region" description="Polar residues" evidence="6">
    <location>
        <begin position="600"/>
        <end position="618"/>
    </location>
</feature>
<feature type="region of interest" description="Disordered" evidence="6">
    <location>
        <begin position="409"/>
        <end position="432"/>
    </location>
</feature>
<sequence length="618" mass="68107">MGAQSGKAASPASDHGRRVCSVCGVKAGQKSTKQVHSSPVLEQCSRCHALCCANCYTCRRYGSTFPTYDIDDDECVPQVALVCRRCEAEKNLVVHAPRCVWERILGYCNATAQHRLLQLCHATQMGVVLPYPHTRYGWSTFFDGKSFIAKGANGEVYQTTVRRDIATELARSPVDQLDAKGLAALAGCTVAVKLIRKSTVFSLRKWEHIQREVDALRRCRHRHVVQLHFVAQGPSEVYIVLQYVAGGDLFDWLVHQQVPMEYDVVVIARQLLETLHYMHDVCGVVHRDIKPENILLQPIANGRAQRQGSSSLGGDAHASDELYLRLADFGYAKLLPQCEAVGPASLAARTVRPPLPPPRPDGAGIIGAKTENGQGSHARLNTRKPFLVSSTPCGTLGFAAPEILSAYNAQKSAPSRPRADGQTPEQLEELAKPQTPVDLVKRMDIFAAGVTICILLTGCEPFPCLSSKEHIEAVYEGLDFSGPQWSYVSQPAKLLLRRMLAPKAAQRPSAMECLNSSWMKRQGSYTDVASELEEEEEEDEAVHVKSINHSASVWQLLSTSYQNSVNSLRKNEGWLFVQDAQGLVTTIPRQLVNGREDAESFSSALRTPTSREQTSTVY</sequence>
<gene>
    <name evidence="8" type="ORF">NESM_000748600</name>
</gene>
<dbReference type="AlphaFoldDB" id="A0AAW0EYH6"/>
<comment type="caution">
    <text evidence="8">The sequence shown here is derived from an EMBL/GenBank/DDBJ whole genome shotgun (WGS) entry which is preliminary data.</text>
</comment>
<keyword evidence="2" id="KW-0808">Transferase</keyword>
<dbReference type="GO" id="GO:0005524">
    <property type="term" value="F:ATP binding"/>
    <property type="evidence" value="ECO:0007669"/>
    <property type="project" value="UniProtKB-KW"/>
</dbReference>
<evidence type="ECO:0000256" key="5">
    <source>
        <dbReference type="ARBA" id="ARBA00022840"/>
    </source>
</evidence>
<dbReference type="PROSITE" id="PS50011">
    <property type="entry name" value="PROTEIN_KINASE_DOM"/>
    <property type="match status" value="1"/>
</dbReference>
<feature type="domain" description="Protein kinase" evidence="7">
    <location>
        <begin position="142"/>
        <end position="519"/>
    </location>
</feature>
<feature type="region of interest" description="Disordered" evidence="6">
    <location>
        <begin position="597"/>
        <end position="618"/>
    </location>
</feature>
<dbReference type="GO" id="GO:0004674">
    <property type="term" value="F:protein serine/threonine kinase activity"/>
    <property type="evidence" value="ECO:0007669"/>
    <property type="project" value="UniProtKB-KW"/>
</dbReference>
<evidence type="ECO:0000259" key="7">
    <source>
        <dbReference type="PROSITE" id="PS50011"/>
    </source>
</evidence>
<dbReference type="InterPro" id="IPR050205">
    <property type="entry name" value="CDPK_Ser/Thr_kinases"/>
</dbReference>
<dbReference type="InterPro" id="IPR008271">
    <property type="entry name" value="Ser/Thr_kinase_AS"/>
</dbReference>
<organism evidence="8 9">
    <name type="scientific">Novymonas esmeraldas</name>
    <dbReference type="NCBI Taxonomy" id="1808958"/>
    <lineage>
        <taxon>Eukaryota</taxon>
        <taxon>Discoba</taxon>
        <taxon>Euglenozoa</taxon>
        <taxon>Kinetoplastea</taxon>
        <taxon>Metakinetoplastina</taxon>
        <taxon>Trypanosomatida</taxon>
        <taxon>Trypanosomatidae</taxon>
        <taxon>Novymonas</taxon>
    </lineage>
</organism>
<evidence type="ECO:0000256" key="6">
    <source>
        <dbReference type="SAM" id="MobiDB-lite"/>
    </source>
</evidence>
<name>A0AAW0EYH6_9TRYP</name>
<dbReference type="InterPro" id="IPR011009">
    <property type="entry name" value="Kinase-like_dom_sf"/>
</dbReference>
<dbReference type="PANTHER" id="PTHR24349">
    <property type="entry name" value="SERINE/THREONINE-PROTEIN KINASE"/>
    <property type="match status" value="1"/>
</dbReference>
<dbReference type="SMART" id="SM00220">
    <property type="entry name" value="S_TKc"/>
    <property type="match status" value="1"/>
</dbReference>
<accession>A0AAW0EYH6</accession>
<protein>
    <submittedName>
        <fullName evidence="8">Protein kinase</fullName>
    </submittedName>
</protein>
<evidence type="ECO:0000256" key="2">
    <source>
        <dbReference type="ARBA" id="ARBA00022679"/>
    </source>
</evidence>
<keyword evidence="4 8" id="KW-0418">Kinase</keyword>
<dbReference type="InterPro" id="IPR000719">
    <property type="entry name" value="Prot_kinase_dom"/>
</dbReference>
<dbReference type="Proteomes" id="UP001430356">
    <property type="component" value="Unassembled WGS sequence"/>
</dbReference>
<evidence type="ECO:0000256" key="3">
    <source>
        <dbReference type="ARBA" id="ARBA00022741"/>
    </source>
</evidence>
<reference evidence="8 9" key="1">
    <citation type="journal article" date="2021" name="MBio">
        <title>A New Model Trypanosomatid, Novymonas esmeraldas: Genomic Perception of Its 'Candidatus Pandoraea novymonadis' Endosymbiont.</title>
        <authorList>
            <person name="Zakharova A."/>
            <person name="Saura A."/>
            <person name="Butenko A."/>
            <person name="Podesvova L."/>
            <person name="Warmusova S."/>
            <person name="Kostygov A.Y."/>
            <person name="Nenarokova A."/>
            <person name="Lukes J."/>
            <person name="Opperdoes F.R."/>
            <person name="Yurchenko V."/>
        </authorList>
    </citation>
    <scope>NUCLEOTIDE SEQUENCE [LARGE SCALE GENOMIC DNA]</scope>
    <source>
        <strain evidence="8 9">E262AT.01</strain>
    </source>
</reference>
<dbReference type="EMBL" id="JAECZO010000125">
    <property type="protein sequence ID" value="KAK7197939.1"/>
    <property type="molecule type" value="Genomic_DNA"/>
</dbReference>
<evidence type="ECO:0000313" key="9">
    <source>
        <dbReference type="Proteomes" id="UP001430356"/>
    </source>
</evidence>
<keyword evidence="1" id="KW-0723">Serine/threonine-protein kinase</keyword>
<keyword evidence="9" id="KW-1185">Reference proteome</keyword>